<dbReference type="CDD" id="cd00124">
    <property type="entry name" value="MYSc"/>
    <property type="match status" value="1"/>
</dbReference>
<keyword evidence="2 6" id="KW-0067">ATP-binding</keyword>
<dbReference type="PANTHER" id="PTHR13140:SF706">
    <property type="entry name" value="DILUTE CLASS UNCONVENTIONAL MYOSIN, ISOFORM C"/>
    <property type="match status" value="1"/>
</dbReference>
<evidence type="ECO:0000256" key="7">
    <source>
        <dbReference type="SAM" id="MobiDB-lite"/>
    </source>
</evidence>
<dbReference type="SMART" id="SM00242">
    <property type="entry name" value="MYSc"/>
    <property type="match status" value="1"/>
</dbReference>
<dbReference type="GO" id="GO:0016020">
    <property type="term" value="C:membrane"/>
    <property type="evidence" value="ECO:0007669"/>
    <property type="project" value="TreeGrafter"/>
</dbReference>
<comment type="caution">
    <text evidence="6">Lacks conserved residue(s) required for the propagation of feature annotation.</text>
</comment>
<organism evidence="9 10">
    <name type="scientific">Polarella glacialis</name>
    <name type="common">Dinoflagellate</name>
    <dbReference type="NCBI Taxonomy" id="89957"/>
    <lineage>
        <taxon>Eukaryota</taxon>
        <taxon>Sar</taxon>
        <taxon>Alveolata</taxon>
        <taxon>Dinophyceae</taxon>
        <taxon>Suessiales</taxon>
        <taxon>Suessiaceae</taxon>
        <taxon>Polarella</taxon>
    </lineage>
</organism>
<dbReference type="Gene3D" id="1.10.10.820">
    <property type="match status" value="1"/>
</dbReference>
<dbReference type="GO" id="GO:0051015">
    <property type="term" value="F:actin filament binding"/>
    <property type="evidence" value="ECO:0007669"/>
    <property type="project" value="TreeGrafter"/>
</dbReference>
<gene>
    <name evidence="9" type="ORF">PGLA2088_LOCUS18348</name>
</gene>
<evidence type="ECO:0000256" key="3">
    <source>
        <dbReference type="ARBA" id="ARBA00023123"/>
    </source>
</evidence>
<dbReference type="Pfam" id="PF00063">
    <property type="entry name" value="Myosin_head"/>
    <property type="match status" value="1"/>
</dbReference>
<dbReference type="GO" id="GO:0005737">
    <property type="term" value="C:cytoplasm"/>
    <property type="evidence" value="ECO:0007669"/>
    <property type="project" value="TreeGrafter"/>
</dbReference>
<reference evidence="9" key="1">
    <citation type="submission" date="2021-02" db="EMBL/GenBank/DDBJ databases">
        <authorList>
            <person name="Dougan E. K."/>
            <person name="Rhodes N."/>
            <person name="Thang M."/>
            <person name="Chan C."/>
        </authorList>
    </citation>
    <scope>NUCLEOTIDE SEQUENCE</scope>
</reference>
<dbReference type="Gene3D" id="3.40.850.10">
    <property type="entry name" value="Kinesin motor domain"/>
    <property type="match status" value="1"/>
</dbReference>
<dbReference type="PANTHER" id="PTHR13140">
    <property type="entry name" value="MYOSIN"/>
    <property type="match status" value="1"/>
</dbReference>
<dbReference type="InterPro" id="IPR001609">
    <property type="entry name" value="Myosin_head_motor_dom-like"/>
</dbReference>
<dbReference type="GO" id="GO:0007015">
    <property type="term" value="P:actin filament organization"/>
    <property type="evidence" value="ECO:0007669"/>
    <property type="project" value="TreeGrafter"/>
</dbReference>
<dbReference type="Gene3D" id="1.20.120.720">
    <property type="entry name" value="Myosin VI head, motor domain, U50 subdomain"/>
    <property type="match status" value="1"/>
</dbReference>
<dbReference type="SUPFAM" id="SSF52540">
    <property type="entry name" value="P-loop containing nucleoside triphosphate hydrolases"/>
    <property type="match status" value="1"/>
</dbReference>
<comment type="caution">
    <text evidence="9">The sequence shown here is derived from an EMBL/GenBank/DDBJ whole genome shotgun (WGS) entry which is preliminary data.</text>
</comment>
<accession>A0A813JEN9</accession>
<keyword evidence="1 6" id="KW-0547">Nucleotide-binding</keyword>
<evidence type="ECO:0000256" key="2">
    <source>
        <dbReference type="ARBA" id="ARBA00022840"/>
    </source>
</evidence>
<evidence type="ECO:0000256" key="6">
    <source>
        <dbReference type="PROSITE-ProRule" id="PRU00782"/>
    </source>
</evidence>
<name>A0A813JEN9_POLGL</name>
<keyword evidence="4 6" id="KW-0505">Motor protein</keyword>
<dbReference type="GO" id="GO:0005524">
    <property type="term" value="F:ATP binding"/>
    <property type="evidence" value="ECO:0007669"/>
    <property type="project" value="UniProtKB-UniRule"/>
</dbReference>
<dbReference type="InterPro" id="IPR036961">
    <property type="entry name" value="Kinesin_motor_dom_sf"/>
</dbReference>
<keyword evidence="5 6" id="KW-0009">Actin-binding</keyword>
<evidence type="ECO:0000313" key="10">
    <source>
        <dbReference type="Proteomes" id="UP000626109"/>
    </source>
</evidence>
<dbReference type="GO" id="GO:0000146">
    <property type="term" value="F:microfilament motor activity"/>
    <property type="evidence" value="ECO:0007669"/>
    <property type="project" value="TreeGrafter"/>
</dbReference>
<dbReference type="Proteomes" id="UP000626109">
    <property type="component" value="Unassembled WGS sequence"/>
</dbReference>
<sequence length="1628" mass="179902">MDHDMPREVAVLAAKRKLERVAAFRQTQAISHQLYHFTQGRITIDHFVWPDNVHLQPVAPHEVRFVRDGDVQDVACVQGDEALKQVLPDDFVDVSLLVSFLDQGNIGAAGMAFAINELGMMMSCRFDKFHRLVRDMKLSLSHCCEGVFLKTQFFSSYIYGLNYKPFGTGGFSSLKQRLMQVFLATEDIHSEIWRKYSDRIGLDLGMPSSSDDDHQALFEAVASLPSFHHKLYFPKLGRWLSWNNSAHEYMSEFSATKMLFEHHLGEQPDPDEISTFNVDRDSILAAGRAANPRAELAALKNASGGLALAYKLMSADLQLHVKMLYTATQACWDWYTDQVKNVKTASDGFQNSVQMAHGRWAWSPHLWHTISHCLYNESSLEFMSMPGNLPDDPAVQKLAQKMLMLVWHLISHRGWTLTRHDCPPECYASIASANRLEAQATMDSTQGAWRRVIMLEQRLHDLPAARLLWADLDCMKSQPIRLLFAFFERDKWRIESLAGRKLLAGLLPDNKIVEDCHGQIRRESKANANQKLSISRIQDLVAWLERLIGGNHAQMCSGFRWLQNYVPGGPVKLDAALLSRLVLPFTLIQNNEGAVYASMGNASWAALAWPVSPVAAGADEAADVVDEAGMSCYAFDAEGSMTWIHVTNPSVWHVLPMAGARAAGGIVLKQIAEPVLLMHFFLANRKNPEPSYEELVMCAKRLNLEFDGKQPKRQELLRALADQFGDATIAHDEGHKPVVSVAADPLTEAIFDDMDKVDQMEFPEVYRSITQNRVRRRVAEWADLAKEPPKKVPRKKAEPKKRGRPHVVRHGRKRRRVAEEVEPAPPPVLPEPEAMPPESPDSLPPLPPPPPPPGLPGPPEPEALLVAAAVPPALLPEVPMVDVVVDGSAPGPGPAPAARRARAGAYGPATPWESVCCDVCHAPAGQIKLEPCPGQRDGPSWVMRTQDRAVPDVWPTQGPRYRARRTSVIGEAPTFARDWVQLNRICCPQETVDLDMGVATGRQLTASLRERLLQALEELTACRAAMAAKQMGFETSFSSNPSDHADVLKSPAVVQSVLPAAGLSASVCHVTKYTYSSAWQEEAFADEQGTSCSDAESVWRPGEVTRSSVCEVAVLLERASDDQRDEAELVVPHIGGDVRLLRRDSSLQHGEALRFDDLTEVPELHEAAVLQAVDDRFAQGRIYTLTGPVLLAVNPFRTMPGLFSPETMRSCAGSEKLQPHIFSVANRAYQGILRKRESQTVLVSGESGAGKTETTKFVIQFLALTGAEAVASDGEKPLSRAERQVLRSNPLLEAFGNAKTLRNDNSSRFGKYIELQFGTDEPRELDAQQRLVGVRIRTYLLETVRVNAHQEGERSFHIFYQVLAAAEKLRSGNTPEGWDPSLTELLAGLSGRKPSSFAALRPATGAASSSAADDTADFEATLAAMRTVGFSSSEVVDVLRVLSAVLQLGDLSFSVPARNSEASEVPAEATATLISICELLGLARDELHGALCLRTMQAPGEAVIRMANTTQQAAECCDALARHLYHAVFRHVVSKTNASIGFKEKATFCGVLDIFGFEFFKVNSFEQLCINFTNELLQQYFNSFIFENEALLYEEEGVPWQPQDFPDNAAIVALLQQSPGGVFPMLDE</sequence>
<protein>
    <recommendedName>
        <fullName evidence="8">Myosin motor domain-containing protein</fullName>
    </recommendedName>
</protein>
<feature type="non-terminal residue" evidence="9">
    <location>
        <position position="1628"/>
    </location>
</feature>
<feature type="region of interest" description="Disordered" evidence="7">
    <location>
        <begin position="785"/>
        <end position="862"/>
    </location>
</feature>
<evidence type="ECO:0000256" key="1">
    <source>
        <dbReference type="ARBA" id="ARBA00022741"/>
    </source>
</evidence>
<evidence type="ECO:0000256" key="4">
    <source>
        <dbReference type="ARBA" id="ARBA00023175"/>
    </source>
</evidence>
<dbReference type="EMBL" id="CAJNNW010024533">
    <property type="protein sequence ID" value="CAE8673040.1"/>
    <property type="molecule type" value="Genomic_DNA"/>
</dbReference>
<evidence type="ECO:0000256" key="5">
    <source>
        <dbReference type="ARBA" id="ARBA00023203"/>
    </source>
</evidence>
<feature type="compositionally biased region" description="Basic residues" evidence="7">
    <location>
        <begin position="791"/>
        <end position="816"/>
    </location>
</feature>
<evidence type="ECO:0000313" key="9">
    <source>
        <dbReference type="EMBL" id="CAE8673040.1"/>
    </source>
</evidence>
<evidence type="ECO:0000259" key="8">
    <source>
        <dbReference type="PROSITE" id="PS51456"/>
    </source>
</evidence>
<proteinExistence type="inferred from homology"/>
<feature type="compositionally biased region" description="Pro residues" evidence="7">
    <location>
        <begin position="823"/>
        <end position="861"/>
    </location>
</feature>
<dbReference type="GO" id="GO:0016459">
    <property type="term" value="C:myosin complex"/>
    <property type="evidence" value="ECO:0007669"/>
    <property type="project" value="UniProtKB-KW"/>
</dbReference>
<feature type="binding site" evidence="6">
    <location>
        <begin position="1245"/>
        <end position="1252"/>
    </location>
    <ligand>
        <name>ATP</name>
        <dbReference type="ChEBI" id="CHEBI:30616"/>
    </ligand>
</feature>
<keyword evidence="3 6" id="KW-0518">Myosin</keyword>
<dbReference type="PRINTS" id="PR00193">
    <property type="entry name" value="MYOSINHEAVY"/>
</dbReference>
<comment type="similarity">
    <text evidence="6">Belongs to the TRAFAC class myosin-kinesin ATPase superfamily. Myosin family.</text>
</comment>
<dbReference type="InterPro" id="IPR027417">
    <property type="entry name" value="P-loop_NTPase"/>
</dbReference>
<feature type="domain" description="Myosin motor" evidence="8">
    <location>
        <begin position="1153"/>
        <end position="1628"/>
    </location>
</feature>
<dbReference type="PROSITE" id="PS51456">
    <property type="entry name" value="MYOSIN_MOTOR"/>
    <property type="match status" value="1"/>
</dbReference>
<dbReference type="Gene3D" id="1.20.58.530">
    <property type="match status" value="1"/>
</dbReference>